<dbReference type="AlphaFoldDB" id="A0A928ZUW7"/>
<comment type="caution">
    <text evidence="1">The sequence shown here is derived from an EMBL/GenBank/DDBJ whole genome shotgun (WGS) entry which is preliminary data.</text>
</comment>
<dbReference type="EMBL" id="JADEXP010000127">
    <property type="protein sequence ID" value="MBE9067922.1"/>
    <property type="molecule type" value="Genomic_DNA"/>
</dbReference>
<sequence>MDSLKSLILPAFLGLTAGVAHGVISHQAGLPMSLTDQLVQPWVANNTVSYSFKD</sequence>
<dbReference type="RefSeq" id="WP_193993878.1">
    <property type="nucleotide sequence ID" value="NZ_JADEXP010000127.1"/>
</dbReference>
<protein>
    <submittedName>
        <fullName evidence="1">Uncharacterized protein</fullName>
    </submittedName>
</protein>
<evidence type="ECO:0000313" key="1">
    <source>
        <dbReference type="EMBL" id="MBE9067922.1"/>
    </source>
</evidence>
<evidence type="ECO:0000313" key="2">
    <source>
        <dbReference type="Proteomes" id="UP000615026"/>
    </source>
</evidence>
<name>A0A928ZUW7_LEPEC</name>
<proteinExistence type="predicted"/>
<reference evidence="1" key="1">
    <citation type="submission" date="2020-10" db="EMBL/GenBank/DDBJ databases">
        <authorList>
            <person name="Castelo-Branco R."/>
            <person name="Eusebio N."/>
            <person name="Adriana R."/>
            <person name="Vieira A."/>
            <person name="Brugerolle De Fraissinette N."/>
            <person name="Rezende De Castro R."/>
            <person name="Schneider M.P."/>
            <person name="Vasconcelos V."/>
            <person name="Leao P.N."/>
        </authorList>
    </citation>
    <scope>NUCLEOTIDE SEQUENCE</scope>
    <source>
        <strain evidence="1">LEGE 11479</strain>
    </source>
</reference>
<dbReference type="Proteomes" id="UP000615026">
    <property type="component" value="Unassembled WGS sequence"/>
</dbReference>
<gene>
    <name evidence="1" type="ORF">IQ260_14810</name>
</gene>
<organism evidence="1 2">
    <name type="scientific">Leptolyngbya cf. ectocarpi LEGE 11479</name>
    <dbReference type="NCBI Taxonomy" id="1828722"/>
    <lineage>
        <taxon>Bacteria</taxon>
        <taxon>Bacillati</taxon>
        <taxon>Cyanobacteriota</taxon>
        <taxon>Cyanophyceae</taxon>
        <taxon>Leptolyngbyales</taxon>
        <taxon>Leptolyngbyaceae</taxon>
        <taxon>Leptolyngbya group</taxon>
        <taxon>Leptolyngbya</taxon>
    </lineage>
</organism>
<keyword evidence="2" id="KW-1185">Reference proteome</keyword>
<accession>A0A928ZUW7</accession>